<evidence type="ECO:0000313" key="1">
    <source>
        <dbReference type="Proteomes" id="UP000515162"/>
    </source>
</evidence>
<name>A0A6P8KJA7_DROMA</name>
<dbReference type="Proteomes" id="UP000515162">
    <property type="component" value="Chromosome 2L"/>
</dbReference>
<dbReference type="RefSeq" id="XP_033164184.1">
    <property type="nucleotide sequence ID" value="XM_033308293.1"/>
</dbReference>
<dbReference type="GO" id="GO:0005634">
    <property type="term" value="C:nucleus"/>
    <property type="evidence" value="ECO:0007669"/>
    <property type="project" value="UniProtKB-ARBA"/>
</dbReference>
<evidence type="ECO:0000313" key="2">
    <source>
        <dbReference type="RefSeq" id="XP_033164184.1"/>
    </source>
</evidence>
<dbReference type="SUPFAM" id="SSF47095">
    <property type="entry name" value="HMG-box"/>
    <property type="match status" value="1"/>
</dbReference>
<dbReference type="Pfam" id="PF06382">
    <property type="entry name" value="Protamine_like"/>
    <property type="match status" value="1"/>
</dbReference>
<reference evidence="2" key="1">
    <citation type="submission" date="2025-08" db="UniProtKB">
        <authorList>
            <consortium name="RefSeq"/>
        </authorList>
    </citation>
    <scope>IDENTIFICATION</scope>
    <source>
        <strain evidence="2">Mau12</strain>
        <tissue evidence="2">Whole Body</tissue>
    </source>
</reference>
<sequence>MSSNNANDCKSLCKGIITISAKDESPKGFTEMCKQPRRSVPSKCKPVKTCAKPRRKAACGKASRPKVKSRCATKPKCSKQGPITSNGYLNFIRSFRKKHCDMKPRQLIAEAAKAWAALPEHIKDRYRRMACKVTTSERHRRRRVCCN</sequence>
<organism evidence="1 2">
    <name type="scientific">Drosophila mauritiana</name>
    <name type="common">Fruit fly</name>
    <dbReference type="NCBI Taxonomy" id="7226"/>
    <lineage>
        <taxon>Eukaryota</taxon>
        <taxon>Metazoa</taxon>
        <taxon>Ecdysozoa</taxon>
        <taxon>Arthropoda</taxon>
        <taxon>Hexapoda</taxon>
        <taxon>Insecta</taxon>
        <taxon>Pterygota</taxon>
        <taxon>Neoptera</taxon>
        <taxon>Endopterygota</taxon>
        <taxon>Diptera</taxon>
        <taxon>Brachycera</taxon>
        <taxon>Muscomorpha</taxon>
        <taxon>Ephydroidea</taxon>
        <taxon>Drosophilidae</taxon>
        <taxon>Drosophila</taxon>
        <taxon>Sophophora</taxon>
    </lineage>
</organism>
<protein>
    <submittedName>
        <fullName evidence="2">Protamine</fullName>
    </submittedName>
</protein>
<dbReference type="Gene3D" id="1.10.30.10">
    <property type="entry name" value="High mobility group box domain"/>
    <property type="match status" value="1"/>
</dbReference>
<keyword evidence="1" id="KW-1185">Reference proteome</keyword>
<accession>A0A6P8KJA7</accession>
<dbReference type="InterPro" id="IPR036910">
    <property type="entry name" value="HMG_box_dom_sf"/>
</dbReference>
<dbReference type="AlphaFoldDB" id="A0A6P8KJA7"/>
<gene>
    <name evidence="2" type="primary">LOC117143550</name>
</gene>
<proteinExistence type="predicted"/>
<dbReference type="InterPro" id="IPR024460">
    <property type="entry name" value="Protamine-like"/>
</dbReference>
<dbReference type="GeneID" id="117143550"/>
<dbReference type="GO" id="GO:0035092">
    <property type="term" value="P:sperm DNA condensation"/>
    <property type="evidence" value="ECO:0007669"/>
    <property type="project" value="InterPro"/>
</dbReference>